<keyword evidence="1" id="KW-0689">Ribosomal protein</keyword>
<comment type="caution">
    <text evidence="4">The sequence shown here is derived from an EMBL/GenBank/DDBJ whole genome shotgun (WGS) entry which is preliminary data.</text>
</comment>
<proteinExistence type="predicted"/>
<protein>
    <submittedName>
        <fullName evidence="4">YlxQ family RNA-binding protein</fullName>
    </submittedName>
</protein>
<dbReference type="RefSeq" id="WP_113805579.1">
    <property type="nucleotide sequence ID" value="NZ_QOCW01000007.1"/>
</dbReference>
<name>A0A366Y0F8_9BACI</name>
<keyword evidence="5" id="KW-1185">Reference proteome</keyword>
<dbReference type="EMBL" id="QOCW01000007">
    <property type="protein sequence ID" value="RBW69884.1"/>
    <property type="molecule type" value="Genomic_DNA"/>
</dbReference>
<organism evidence="4 5">
    <name type="scientific">Bacillus taeanensis</name>
    <dbReference type="NCBI Taxonomy" id="273032"/>
    <lineage>
        <taxon>Bacteria</taxon>
        <taxon>Bacillati</taxon>
        <taxon>Bacillota</taxon>
        <taxon>Bacilli</taxon>
        <taxon>Bacillales</taxon>
        <taxon>Bacillaceae</taxon>
        <taxon>Bacillus</taxon>
    </lineage>
</organism>
<evidence type="ECO:0000259" key="3">
    <source>
        <dbReference type="Pfam" id="PF01248"/>
    </source>
</evidence>
<accession>A0A366Y0F8</accession>
<dbReference type="OrthoDB" id="9794863at2"/>
<dbReference type="GO" id="GO:0005840">
    <property type="term" value="C:ribosome"/>
    <property type="evidence" value="ECO:0007669"/>
    <property type="project" value="UniProtKB-KW"/>
</dbReference>
<dbReference type="GO" id="GO:1990904">
    <property type="term" value="C:ribonucleoprotein complex"/>
    <property type="evidence" value="ECO:0007669"/>
    <property type="project" value="UniProtKB-KW"/>
</dbReference>
<dbReference type="GO" id="GO:0003723">
    <property type="term" value="F:RNA binding"/>
    <property type="evidence" value="ECO:0007669"/>
    <property type="project" value="InterPro"/>
</dbReference>
<keyword evidence="2" id="KW-0687">Ribonucleoprotein</keyword>
<sequence>MTLDKSLQLLGLAARARKLITGEELVLKEVRNKKAKLVLLAGDASLNTKKKITDKCSYYHVPLVEVSDRYQLGHAVGKEQRVIIAVIDEGFAKKIIANFGQ</sequence>
<dbReference type="PANTHER" id="PTHR11449">
    <property type="entry name" value="RIBOSOMAL PROTEIN L30"/>
    <property type="match status" value="1"/>
</dbReference>
<dbReference type="Proteomes" id="UP000253314">
    <property type="component" value="Unassembled WGS sequence"/>
</dbReference>
<dbReference type="NCBIfam" id="NF005825">
    <property type="entry name" value="PRK07714.1"/>
    <property type="match status" value="1"/>
</dbReference>
<reference evidence="4 5" key="1">
    <citation type="submission" date="2018-07" db="EMBL/GenBank/DDBJ databases">
        <title>Lottiidibacillus patelloidae gen. nov., sp. nov., isolated from the intestinal tract of a marine limpet and the reclassification of B. taeanensis BH030017T, B. algicola KMM 3737T and B. hwajinpoensis SW-72T as genus Lottiidibacillus.</title>
        <authorList>
            <person name="Liu R."/>
            <person name="Huang Z."/>
        </authorList>
    </citation>
    <scope>NUCLEOTIDE SEQUENCE [LARGE SCALE GENOMIC DNA]</scope>
    <source>
        <strain evidence="4 5">BH030017</strain>
    </source>
</reference>
<dbReference type="SUPFAM" id="SSF55315">
    <property type="entry name" value="L30e-like"/>
    <property type="match status" value="1"/>
</dbReference>
<evidence type="ECO:0000313" key="5">
    <source>
        <dbReference type="Proteomes" id="UP000253314"/>
    </source>
</evidence>
<evidence type="ECO:0000256" key="1">
    <source>
        <dbReference type="ARBA" id="ARBA00022980"/>
    </source>
</evidence>
<dbReference type="AlphaFoldDB" id="A0A366Y0F8"/>
<evidence type="ECO:0000313" key="4">
    <source>
        <dbReference type="EMBL" id="RBW69884.1"/>
    </source>
</evidence>
<feature type="domain" description="Ribosomal protein eL8/eL30/eS12/Gadd45" evidence="3">
    <location>
        <begin position="6"/>
        <end position="94"/>
    </location>
</feature>
<dbReference type="InterPro" id="IPR029064">
    <property type="entry name" value="Ribosomal_eL30-like_sf"/>
</dbReference>
<dbReference type="InterPro" id="IPR004038">
    <property type="entry name" value="Ribosomal_eL8/eL30/eS12/Gad45"/>
</dbReference>
<evidence type="ECO:0000256" key="2">
    <source>
        <dbReference type="ARBA" id="ARBA00023274"/>
    </source>
</evidence>
<dbReference type="Gene3D" id="3.30.1330.30">
    <property type="match status" value="1"/>
</dbReference>
<dbReference type="Pfam" id="PF01248">
    <property type="entry name" value="Ribosomal_L7Ae"/>
    <property type="match status" value="1"/>
</dbReference>
<dbReference type="InterPro" id="IPR039109">
    <property type="entry name" value="Ribosomal_eL30-like"/>
</dbReference>
<gene>
    <name evidence="4" type="ORF">DS031_08475</name>
</gene>